<organism evidence="1">
    <name type="scientific">viral metagenome</name>
    <dbReference type="NCBI Taxonomy" id="1070528"/>
    <lineage>
        <taxon>unclassified sequences</taxon>
        <taxon>metagenomes</taxon>
        <taxon>organismal metagenomes</taxon>
    </lineage>
</organism>
<dbReference type="EMBL" id="MN739192">
    <property type="protein sequence ID" value="QHS92809.1"/>
    <property type="molecule type" value="Genomic_DNA"/>
</dbReference>
<accession>A0A6C0BMK8</accession>
<reference evidence="1" key="1">
    <citation type="journal article" date="2020" name="Nature">
        <title>Giant virus diversity and host interactions through global metagenomics.</title>
        <authorList>
            <person name="Schulz F."/>
            <person name="Roux S."/>
            <person name="Paez-Espino D."/>
            <person name="Jungbluth S."/>
            <person name="Walsh D.A."/>
            <person name="Denef V.J."/>
            <person name="McMahon K.D."/>
            <person name="Konstantinidis K.T."/>
            <person name="Eloe-Fadrosh E.A."/>
            <person name="Kyrpides N.C."/>
            <person name="Woyke T."/>
        </authorList>
    </citation>
    <scope>NUCLEOTIDE SEQUENCE</scope>
    <source>
        <strain evidence="1">GVMAG-M-3300017651-5</strain>
    </source>
</reference>
<protein>
    <submittedName>
        <fullName evidence="1">Uncharacterized protein</fullName>
    </submittedName>
</protein>
<proteinExistence type="predicted"/>
<sequence length="296" mass="32368">MSLVSGQQVKVSGRSAEIVPSSNQSNQDDHYSQAVRLCANITSLASKTQAHEVMALIEEHSGDYIRLSDEYDQPSGDPYVSSDIPDHLLPELIKDHGCILRADEESDGYLIVVPDSADVFISKAIMESLSLALEGSNIPMMYSPSHAMVSALILPGIICDSDSYPDDSFIAHIDTCLEDVMDRSEVVDPSEPDETISEGLKMAMESNTDKSVLELINLLGKVVSGSCCLSLEEDQLIITSPFINKNSMCMLLTTWQGRLEGYETLKIDANQGKITTTNTDLIADLRVHLIKKALKL</sequence>
<dbReference type="AlphaFoldDB" id="A0A6C0BMK8"/>
<evidence type="ECO:0000313" key="1">
    <source>
        <dbReference type="EMBL" id="QHS92809.1"/>
    </source>
</evidence>
<name>A0A6C0BMK8_9ZZZZ</name>